<evidence type="ECO:0000256" key="3">
    <source>
        <dbReference type="ARBA" id="ARBA00023027"/>
    </source>
</evidence>
<protein>
    <recommendedName>
        <fullName evidence="4">Aldehyde dehydrogenase</fullName>
    </recommendedName>
</protein>
<comment type="similarity">
    <text evidence="1 4">Belongs to the aldehyde dehydrogenase family.</text>
</comment>
<dbReference type="Proteomes" id="UP000274695">
    <property type="component" value="Unassembled WGS sequence"/>
</dbReference>
<reference evidence="6 7" key="1">
    <citation type="submission" date="2018-10" db="EMBL/GenBank/DDBJ databases">
        <title>Draft genome sequence of Zhongshania sp. DSW25-10.</title>
        <authorList>
            <person name="Oh J."/>
        </authorList>
    </citation>
    <scope>NUCLEOTIDE SEQUENCE [LARGE SCALE GENOMIC DNA]</scope>
    <source>
        <strain evidence="6 7">DSW25-10</strain>
    </source>
</reference>
<dbReference type="PANTHER" id="PTHR43570:SF20">
    <property type="entry name" value="ALDEHYDE DEHYDROGENASE ALDX-RELATED"/>
    <property type="match status" value="1"/>
</dbReference>
<evidence type="ECO:0000313" key="7">
    <source>
        <dbReference type="Proteomes" id="UP000274695"/>
    </source>
</evidence>
<evidence type="ECO:0000259" key="5">
    <source>
        <dbReference type="Pfam" id="PF00171"/>
    </source>
</evidence>
<dbReference type="InterPro" id="IPR012394">
    <property type="entry name" value="Aldehyde_DH_NAD(P)"/>
</dbReference>
<dbReference type="PANTHER" id="PTHR43570">
    <property type="entry name" value="ALDEHYDE DEHYDROGENASE"/>
    <property type="match status" value="1"/>
</dbReference>
<dbReference type="InterPro" id="IPR016161">
    <property type="entry name" value="Ald_DH/histidinol_DH"/>
</dbReference>
<evidence type="ECO:0000256" key="4">
    <source>
        <dbReference type="PIRNR" id="PIRNR036492"/>
    </source>
</evidence>
<keyword evidence="2 4" id="KW-0560">Oxidoreductase</keyword>
<evidence type="ECO:0000256" key="2">
    <source>
        <dbReference type="ARBA" id="ARBA00023002"/>
    </source>
</evidence>
<dbReference type="Gene3D" id="3.40.605.10">
    <property type="entry name" value="Aldehyde Dehydrogenase, Chain A, domain 1"/>
    <property type="match status" value="1"/>
</dbReference>
<dbReference type="EMBL" id="RHGB01000006">
    <property type="protein sequence ID" value="RNL65552.1"/>
    <property type="molecule type" value="Genomic_DNA"/>
</dbReference>
<proteinExistence type="inferred from homology"/>
<organism evidence="6 7">
    <name type="scientific">Zhongshania marina</name>
    <dbReference type="NCBI Taxonomy" id="2304603"/>
    <lineage>
        <taxon>Bacteria</taxon>
        <taxon>Pseudomonadati</taxon>
        <taxon>Pseudomonadota</taxon>
        <taxon>Gammaproteobacteria</taxon>
        <taxon>Cellvibrionales</taxon>
        <taxon>Spongiibacteraceae</taxon>
        <taxon>Zhongshania</taxon>
    </lineage>
</organism>
<gene>
    <name evidence="6" type="ORF">D0911_06745</name>
</gene>
<dbReference type="InterPro" id="IPR016163">
    <property type="entry name" value="Ald_DH_C"/>
</dbReference>
<evidence type="ECO:0000256" key="1">
    <source>
        <dbReference type="ARBA" id="ARBA00009986"/>
    </source>
</evidence>
<sequence>MTTQVNIKALINVQRKAQQDEPFPSLEVRASRIKRLIGMLASNEQKICDALMADFGNRPHITTQMAEILGTISTLKYALDNIEKWLQPNLRNTPPPAGPAGAVSEVQYMPLGSVGVISPWNLPINLSFGAMGAIFAAGNRIVLKPSEVTENTSQLIQEMVAATFDPSELAVVTGGPEVSAEFAAAPFNHLMFTGSTAIGRKVAVAAAQNLVPCTLELGGKNSIVVSKTADLGDIVKKIMMIRMVNGGQICLGPDVLFVPADLEEEFIDKCRNIAHKFFPQMQSDPDYGQIINDRQVERLKGLLAEVEERQAGDVVYLFDREQVPLARRFPPVIVKSPSSDTQLMKNEVFGPIISVFPYTGFDAVVERLNSDENIREPLALYYFGDDQQEMDKLRYRSQSGGLCFNTLAAHYNVEDLPFGGVGRSGMGNYHGVEGFKTFSHARAVYTQCKQDFLAPMLPPHSEQIKAHVAGMVKAVLGAQND</sequence>
<evidence type="ECO:0000313" key="6">
    <source>
        <dbReference type="EMBL" id="RNL65552.1"/>
    </source>
</evidence>
<dbReference type="SUPFAM" id="SSF53720">
    <property type="entry name" value="ALDH-like"/>
    <property type="match status" value="1"/>
</dbReference>
<dbReference type="RefSeq" id="WP_123182004.1">
    <property type="nucleotide sequence ID" value="NZ_RHGB01000006.1"/>
</dbReference>
<accession>A0ABX9W3K6</accession>
<dbReference type="InterPro" id="IPR016162">
    <property type="entry name" value="Ald_DH_N"/>
</dbReference>
<keyword evidence="7" id="KW-1185">Reference proteome</keyword>
<dbReference type="Pfam" id="PF00171">
    <property type="entry name" value="Aldedh"/>
    <property type="match status" value="1"/>
</dbReference>
<feature type="domain" description="Aldehyde dehydrogenase" evidence="5">
    <location>
        <begin position="3"/>
        <end position="444"/>
    </location>
</feature>
<dbReference type="InterPro" id="IPR015590">
    <property type="entry name" value="Aldehyde_DH_dom"/>
</dbReference>
<comment type="caution">
    <text evidence="6">The sequence shown here is derived from an EMBL/GenBank/DDBJ whole genome shotgun (WGS) entry which is preliminary data.</text>
</comment>
<dbReference type="Gene3D" id="3.40.309.10">
    <property type="entry name" value="Aldehyde Dehydrogenase, Chain A, domain 2"/>
    <property type="match status" value="1"/>
</dbReference>
<name>A0ABX9W3K6_9GAMM</name>
<keyword evidence="3" id="KW-0520">NAD</keyword>
<dbReference type="PIRSF" id="PIRSF036492">
    <property type="entry name" value="ALDH"/>
    <property type="match status" value="1"/>
</dbReference>